<name>A0A317XJU1_9BASI</name>
<evidence type="ECO:0000256" key="1">
    <source>
        <dbReference type="SAM" id="SignalP"/>
    </source>
</evidence>
<evidence type="ECO:0000313" key="2">
    <source>
        <dbReference type="EMBL" id="PWY98596.1"/>
    </source>
</evidence>
<proteinExistence type="predicted"/>
<accession>A0A317XJU1</accession>
<sequence>MSRQQIGLSLSLLSLLSLSLSLFPLFPQRLSLLLSFPIRDRYAMSRRPTDATRSRIQYCTASLETSSTLSASHPVV</sequence>
<dbReference type="Proteomes" id="UP000246740">
    <property type="component" value="Unassembled WGS sequence"/>
</dbReference>
<keyword evidence="1" id="KW-0732">Signal</keyword>
<feature type="chain" id="PRO_5016303649" description="Secreted protein" evidence="1">
    <location>
        <begin position="22"/>
        <end position="76"/>
    </location>
</feature>
<feature type="signal peptide" evidence="1">
    <location>
        <begin position="1"/>
        <end position="21"/>
    </location>
</feature>
<dbReference type="AlphaFoldDB" id="A0A317XJU1"/>
<dbReference type="InParanoid" id="A0A317XJU1"/>
<evidence type="ECO:0008006" key="4">
    <source>
        <dbReference type="Google" id="ProtNLM"/>
    </source>
</evidence>
<dbReference type="EMBL" id="KZ819198">
    <property type="protein sequence ID" value="PWY98596.1"/>
    <property type="molecule type" value="Genomic_DNA"/>
</dbReference>
<evidence type="ECO:0000313" key="3">
    <source>
        <dbReference type="Proteomes" id="UP000246740"/>
    </source>
</evidence>
<reference evidence="2 3" key="1">
    <citation type="journal article" date="2018" name="Mol. Biol. Evol.">
        <title>Broad Genomic Sampling Reveals a Smut Pathogenic Ancestry of the Fungal Clade Ustilaginomycotina.</title>
        <authorList>
            <person name="Kijpornyongpan T."/>
            <person name="Mondo S.J."/>
            <person name="Barry K."/>
            <person name="Sandor L."/>
            <person name="Lee J."/>
            <person name="Lipzen A."/>
            <person name="Pangilinan J."/>
            <person name="LaButti K."/>
            <person name="Hainaut M."/>
            <person name="Henrissat B."/>
            <person name="Grigoriev I.V."/>
            <person name="Spatafora J.W."/>
            <person name="Aime M.C."/>
        </authorList>
    </citation>
    <scope>NUCLEOTIDE SEQUENCE [LARGE SCALE GENOMIC DNA]</scope>
    <source>
        <strain evidence="2 3">MCA 3645</strain>
    </source>
</reference>
<gene>
    <name evidence="2" type="ORF">BCV70DRAFT_201916</name>
</gene>
<keyword evidence="3" id="KW-1185">Reference proteome</keyword>
<protein>
    <recommendedName>
        <fullName evidence="4">Secreted protein</fullName>
    </recommendedName>
</protein>
<organism evidence="2 3">
    <name type="scientific">Testicularia cyperi</name>
    <dbReference type="NCBI Taxonomy" id="1882483"/>
    <lineage>
        <taxon>Eukaryota</taxon>
        <taxon>Fungi</taxon>
        <taxon>Dikarya</taxon>
        <taxon>Basidiomycota</taxon>
        <taxon>Ustilaginomycotina</taxon>
        <taxon>Ustilaginomycetes</taxon>
        <taxon>Ustilaginales</taxon>
        <taxon>Anthracoideaceae</taxon>
        <taxon>Testicularia</taxon>
    </lineage>
</organism>